<proteinExistence type="predicted"/>
<accession>M6WS29</accession>
<dbReference type="EMBL" id="AKWF02000025">
    <property type="protein sequence ID" value="EMO64548.1"/>
    <property type="molecule type" value="Genomic_DNA"/>
</dbReference>
<organism evidence="1 2">
    <name type="scientific">Leptospira borgpetersenii serovar Pomona str. 200901868</name>
    <dbReference type="NCBI Taxonomy" id="1192866"/>
    <lineage>
        <taxon>Bacteria</taxon>
        <taxon>Pseudomonadati</taxon>
        <taxon>Spirochaetota</taxon>
        <taxon>Spirochaetia</taxon>
        <taxon>Leptospirales</taxon>
        <taxon>Leptospiraceae</taxon>
        <taxon>Leptospira</taxon>
    </lineage>
</organism>
<sequence>MKKWITTFLIFLGFEVGTLAAQSRAELFARPGVIGDSLSQGFFGVTVEKKLRIGLILCW</sequence>
<comment type="caution">
    <text evidence="1">The sequence shown here is derived from an EMBL/GenBank/DDBJ whole genome shotgun (WGS) entry which is preliminary data.</text>
</comment>
<evidence type="ECO:0000313" key="2">
    <source>
        <dbReference type="Proteomes" id="UP000012159"/>
    </source>
</evidence>
<gene>
    <name evidence="1" type="ORF">LEP1GSC133_1252</name>
</gene>
<protein>
    <submittedName>
        <fullName evidence="1">Uncharacterized protein</fullName>
    </submittedName>
</protein>
<evidence type="ECO:0000313" key="1">
    <source>
        <dbReference type="EMBL" id="EMO64548.1"/>
    </source>
</evidence>
<dbReference type="STRING" id="1192866.LEP1GSC133_1252"/>
<dbReference type="AlphaFoldDB" id="M6WS29"/>
<name>M6WS29_LEPBO</name>
<dbReference type="Proteomes" id="UP000012159">
    <property type="component" value="Unassembled WGS sequence"/>
</dbReference>
<reference evidence="1 2" key="1">
    <citation type="submission" date="2013-01" db="EMBL/GenBank/DDBJ databases">
        <authorList>
            <person name="Harkins D.M."/>
            <person name="Durkin A.S."/>
            <person name="Brinkac L.M."/>
            <person name="Haft D.H."/>
            <person name="Selengut J.D."/>
            <person name="Sanka R."/>
            <person name="DePew J."/>
            <person name="Purushe J."/>
            <person name="Picardeau M."/>
            <person name="Werts C."/>
            <person name="Goarant C."/>
            <person name="Vinetz J.M."/>
            <person name="Sutton G.G."/>
            <person name="Nierman W.C."/>
            <person name="Fouts D.E."/>
        </authorList>
    </citation>
    <scope>NUCLEOTIDE SEQUENCE [LARGE SCALE GENOMIC DNA]</scope>
    <source>
        <strain evidence="1 2">200901868</strain>
    </source>
</reference>